<gene>
    <name evidence="3" type="ORF">PNW00_10565</name>
</gene>
<dbReference type="InterPro" id="IPR006141">
    <property type="entry name" value="Intein_N"/>
</dbReference>
<evidence type="ECO:0000313" key="4">
    <source>
        <dbReference type="Proteomes" id="UP001213042"/>
    </source>
</evidence>
<dbReference type="RefSeq" id="WP_195221498.1">
    <property type="nucleotide sequence ID" value="NZ_JADMWL010000019.1"/>
</dbReference>
<dbReference type="InterPro" id="IPR030934">
    <property type="entry name" value="Intein_C"/>
</dbReference>
<keyword evidence="1" id="KW-0472">Membrane</keyword>
<evidence type="ECO:0000256" key="1">
    <source>
        <dbReference type="SAM" id="Phobius"/>
    </source>
</evidence>
<dbReference type="GO" id="GO:0016539">
    <property type="term" value="P:intein-mediated protein splicing"/>
    <property type="evidence" value="ECO:0007669"/>
    <property type="project" value="InterPro"/>
</dbReference>
<dbReference type="SUPFAM" id="SSF51294">
    <property type="entry name" value="Hedgehog/intein (Hint) domain"/>
    <property type="match status" value="1"/>
</dbReference>
<comment type="caution">
    <text evidence="3">The sequence shown here is derived from an EMBL/GenBank/DDBJ whole genome shotgun (WGS) entry which is preliminary data.</text>
</comment>
<dbReference type="Pfam" id="PF07591">
    <property type="entry name" value="PT-HINT"/>
    <property type="match status" value="1"/>
</dbReference>
<keyword evidence="1" id="KW-0812">Transmembrane</keyword>
<organism evidence="3 4">
    <name type="scientific">Ruminococcus bicirculans</name>
    <name type="common">ex Wegman et al. 2014</name>
    <dbReference type="NCBI Taxonomy" id="1160721"/>
    <lineage>
        <taxon>Bacteria</taxon>
        <taxon>Bacillati</taxon>
        <taxon>Bacillota</taxon>
        <taxon>Clostridia</taxon>
        <taxon>Eubacteriales</taxon>
        <taxon>Oscillospiraceae</taxon>
        <taxon>Ruminococcus</taxon>
    </lineage>
</organism>
<feature type="transmembrane region" description="Helical" evidence="1">
    <location>
        <begin position="12"/>
        <end position="34"/>
    </location>
</feature>
<dbReference type="NCBIfam" id="TIGR01443">
    <property type="entry name" value="intein_Cterm"/>
    <property type="match status" value="1"/>
</dbReference>
<dbReference type="EMBL" id="JAQMLU010000019">
    <property type="protein sequence ID" value="MDB8750887.1"/>
    <property type="molecule type" value="Genomic_DNA"/>
</dbReference>
<keyword evidence="1" id="KW-1133">Transmembrane helix</keyword>
<dbReference type="Gene3D" id="2.170.16.10">
    <property type="entry name" value="Hedgehog/Intein (Hint) domain"/>
    <property type="match status" value="1"/>
</dbReference>
<dbReference type="Proteomes" id="UP001213042">
    <property type="component" value="Unassembled WGS sequence"/>
</dbReference>
<name>A0AAW6EJJ8_9FIRM</name>
<sequence length="282" mass="31112">MNSGFNKAANSAGVKPSCFVAGTLVMAVAGMVAIEKIKSGDKVISTDPETMETSPKTVLETYIREVTTLVHLTVNGEEIVTTVDHPFYVKNQGFIKAGELIVGDELLDVNGNVLLVENFDVELTDEPVKVYNFKVEDFHTYHVGENGVWVHNSNCKLIKNDDGTYDAELSYKEDWTPGQRAEADAKCKALSKADTAKTIPERGSTSASKKYKNEYGENSVLKTQDVDHTIDLQLGGIDDIHNMNPLDKSVNRSLGSQIAYLIKNLDYGTVLRNFKMVDQKNL</sequence>
<evidence type="ECO:0000259" key="2">
    <source>
        <dbReference type="SMART" id="SM00306"/>
    </source>
</evidence>
<feature type="domain" description="Hint" evidence="2">
    <location>
        <begin position="16"/>
        <end position="110"/>
    </location>
</feature>
<evidence type="ECO:0000313" key="3">
    <source>
        <dbReference type="EMBL" id="MDB8750887.1"/>
    </source>
</evidence>
<dbReference type="InterPro" id="IPR036844">
    <property type="entry name" value="Hint_dom_sf"/>
</dbReference>
<dbReference type="CDD" id="cd00081">
    <property type="entry name" value="Hint"/>
    <property type="match status" value="1"/>
</dbReference>
<dbReference type="InterPro" id="IPR003587">
    <property type="entry name" value="Hint_dom_N"/>
</dbReference>
<proteinExistence type="predicted"/>
<dbReference type="SMART" id="SM00306">
    <property type="entry name" value="HintN"/>
    <property type="match status" value="1"/>
</dbReference>
<dbReference type="PROSITE" id="PS50817">
    <property type="entry name" value="INTEIN_N_TER"/>
    <property type="match status" value="1"/>
</dbReference>
<reference evidence="3" key="1">
    <citation type="submission" date="2023-01" db="EMBL/GenBank/DDBJ databases">
        <title>Human gut microbiome strain richness.</title>
        <authorList>
            <person name="Chen-Liaw A."/>
        </authorList>
    </citation>
    <scope>NUCLEOTIDE SEQUENCE</scope>
    <source>
        <strain evidence="3">D43st1_D9_D43t1_170807</strain>
    </source>
</reference>
<accession>A0AAW6EJJ8</accession>
<dbReference type="AlphaFoldDB" id="A0AAW6EJJ8"/>
<protein>
    <submittedName>
        <fullName evidence="3">Polymorphic toxin-type HINT domain-containing protein</fullName>
    </submittedName>
</protein>